<keyword evidence="4 6" id="KW-1133">Transmembrane helix</keyword>
<proteinExistence type="predicted"/>
<keyword evidence="3 6" id="KW-0812">Transmembrane</keyword>
<dbReference type="AlphaFoldDB" id="A0A024TZT2"/>
<evidence type="ECO:0000256" key="3">
    <source>
        <dbReference type="ARBA" id="ARBA00022692"/>
    </source>
</evidence>
<comment type="subcellular location">
    <subcellularLocation>
        <location evidence="1">Membrane</location>
        <topology evidence="1">Single-pass membrane protein</topology>
    </subcellularLocation>
</comment>
<name>A0A024TZT2_9STRA</name>
<sequence length="107" mass="11820">MAYQPGQQQQRNPYSQFDQDADLDDVYAGAKRLHQNARGIHGEVQSQNHLLDHLGDDIEGGTAALRAQTAKAEMVNKNKKKLCKMYIAIAVLATILILIGIFVPNFG</sequence>
<evidence type="ECO:0008006" key="8">
    <source>
        <dbReference type="Google" id="ProtNLM"/>
    </source>
</evidence>
<evidence type="ECO:0000256" key="2">
    <source>
        <dbReference type="ARBA" id="ARBA00022448"/>
    </source>
</evidence>
<reference evidence="7" key="1">
    <citation type="submission" date="2013-12" db="EMBL/GenBank/DDBJ databases">
        <title>The Genome Sequence of Aphanomyces invadans NJM9701.</title>
        <authorList>
            <consortium name="The Broad Institute Genomics Platform"/>
            <person name="Russ C."/>
            <person name="Tyler B."/>
            <person name="van West P."/>
            <person name="Dieguez-Uribeondo J."/>
            <person name="Young S.K."/>
            <person name="Zeng Q."/>
            <person name="Gargeya S."/>
            <person name="Fitzgerald M."/>
            <person name="Abouelleil A."/>
            <person name="Alvarado L."/>
            <person name="Chapman S.B."/>
            <person name="Gainer-Dewar J."/>
            <person name="Goldberg J."/>
            <person name="Griggs A."/>
            <person name="Gujja S."/>
            <person name="Hansen M."/>
            <person name="Howarth C."/>
            <person name="Imamovic A."/>
            <person name="Ireland A."/>
            <person name="Larimer J."/>
            <person name="McCowan C."/>
            <person name="Murphy C."/>
            <person name="Pearson M."/>
            <person name="Poon T.W."/>
            <person name="Priest M."/>
            <person name="Roberts A."/>
            <person name="Saif S."/>
            <person name="Shea T."/>
            <person name="Sykes S."/>
            <person name="Wortman J."/>
            <person name="Nusbaum C."/>
            <person name="Birren B."/>
        </authorList>
    </citation>
    <scope>NUCLEOTIDE SEQUENCE [LARGE SCALE GENOMIC DNA]</scope>
    <source>
        <strain evidence="7">NJM9701</strain>
    </source>
</reference>
<dbReference type="GeneID" id="20085232"/>
<dbReference type="GO" id="GO:0016020">
    <property type="term" value="C:membrane"/>
    <property type="evidence" value="ECO:0007669"/>
    <property type="project" value="UniProtKB-SubCell"/>
</dbReference>
<accession>A0A024TZT2</accession>
<gene>
    <name evidence="7" type="ORF">H310_08182</name>
</gene>
<dbReference type="VEuPathDB" id="FungiDB:H310_08182"/>
<keyword evidence="5 6" id="KW-0472">Membrane</keyword>
<dbReference type="STRING" id="157072.A0A024TZT2"/>
<dbReference type="Gene3D" id="1.20.5.110">
    <property type="match status" value="1"/>
</dbReference>
<keyword evidence="2" id="KW-0813">Transport</keyword>
<organism evidence="7">
    <name type="scientific">Aphanomyces invadans</name>
    <dbReference type="NCBI Taxonomy" id="157072"/>
    <lineage>
        <taxon>Eukaryota</taxon>
        <taxon>Sar</taxon>
        <taxon>Stramenopiles</taxon>
        <taxon>Oomycota</taxon>
        <taxon>Saprolegniomycetes</taxon>
        <taxon>Saprolegniales</taxon>
        <taxon>Verrucalvaceae</taxon>
        <taxon>Aphanomyces</taxon>
    </lineage>
</organism>
<evidence type="ECO:0000256" key="5">
    <source>
        <dbReference type="ARBA" id="ARBA00023136"/>
    </source>
</evidence>
<dbReference type="SUPFAM" id="SSF58038">
    <property type="entry name" value="SNARE fusion complex"/>
    <property type="match status" value="1"/>
</dbReference>
<feature type="transmembrane region" description="Helical" evidence="6">
    <location>
        <begin position="85"/>
        <end position="103"/>
    </location>
</feature>
<evidence type="ECO:0000256" key="6">
    <source>
        <dbReference type="SAM" id="Phobius"/>
    </source>
</evidence>
<protein>
    <recommendedName>
        <fullName evidence="8">t-SNARE coiled-coil homology domain-containing protein</fullName>
    </recommendedName>
</protein>
<evidence type="ECO:0000256" key="4">
    <source>
        <dbReference type="ARBA" id="ARBA00022989"/>
    </source>
</evidence>
<evidence type="ECO:0000313" key="7">
    <source>
        <dbReference type="EMBL" id="ETV99508.1"/>
    </source>
</evidence>
<dbReference type="OrthoDB" id="428895at2759"/>
<dbReference type="CDD" id="cd15841">
    <property type="entry name" value="SNARE_Qc"/>
    <property type="match status" value="1"/>
</dbReference>
<evidence type="ECO:0000256" key="1">
    <source>
        <dbReference type="ARBA" id="ARBA00004167"/>
    </source>
</evidence>
<dbReference type="PANTHER" id="PTHR12791">
    <property type="entry name" value="GOLGI SNARE BET1-RELATED"/>
    <property type="match status" value="1"/>
</dbReference>
<dbReference type="EMBL" id="KI913967">
    <property type="protein sequence ID" value="ETV99508.1"/>
    <property type="molecule type" value="Genomic_DNA"/>
</dbReference>
<dbReference type="RefSeq" id="XP_008872064.1">
    <property type="nucleotide sequence ID" value="XM_008873842.1"/>
</dbReference>